<dbReference type="EMBL" id="BJYZ01000012">
    <property type="protein sequence ID" value="GEO38634.1"/>
    <property type="molecule type" value="Genomic_DNA"/>
</dbReference>
<organism evidence="1 2">
    <name type="scientific">Skermanella aerolata</name>
    <dbReference type="NCBI Taxonomy" id="393310"/>
    <lineage>
        <taxon>Bacteria</taxon>
        <taxon>Pseudomonadati</taxon>
        <taxon>Pseudomonadota</taxon>
        <taxon>Alphaproteobacteria</taxon>
        <taxon>Rhodospirillales</taxon>
        <taxon>Azospirillaceae</taxon>
        <taxon>Skermanella</taxon>
    </lineage>
</organism>
<accession>A0A512DQ89</accession>
<dbReference type="Proteomes" id="UP000321523">
    <property type="component" value="Unassembled WGS sequence"/>
</dbReference>
<proteinExistence type="predicted"/>
<protein>
    <submittedName>
        <fullName evidence="1">Uncharacterized protein</fullName>
    </submittedName>
</protein>
<sequence>MSDDWRFETVTGSSGERRDFRITLGLREGWKRTGRIYDIEEAVRAAHDWMKRRADAGQPFLSGMFTRGEVVYAWPGGEGAAGSDREPVAIFTGEVLPLYSAELDDTAICALLNELACEMGRLLGQEDLHLAYKDRAWVLRRVRS</sequence>
<keyword evidence="2" id="KW-1185">Reference proteome</keyword>
<evidence type="ECO:0000313" key="2">
    <source>
        <dbReference type="Proteomes" id="UP000321523"/>
    </source>
</evidence>
<gene>
    <name evidence="1" type="ORF">SAE02_27820</name>
</gene>
<comment type="caution">
    <text evidence="1">The sequence shown here is derived from an EMBL/GenBank/DDBJ whole genome shotgun (WGS) entry which is preliminary data.</text>
</comment>
<reference evidence="1 2" key="1">
    <citation type="submission" date="2019-07" db="EMBL/GenBank/DDBJ databases">
        <title>Whole genome shotgun sequence of Skermanella aerolata NBRC 106429.</title>
        <authorList>
            <person name="Hosoyama A."/>
            <person name="Uohara A."/>
            <person name="Ohji S."/>
            <person name="Ichikawa N."/>
        </authorList>
    </citation>
    <scope>NUCLEOTIDE SEQUENCE [LARGE SCALE GENOMIC DNA]</scope>
    <source>
        <strain evidence="1 2">NBRC 106429</strain>
    </source>
</reference>
<dbReference type="OrthoDB" id="7351621at2"/>
<evidence type="ECO:0000313" key="1">
    <source>
        <dbReference type="EMBL" id="GEO38634.1"/>
    </source>
</evidence>
<dbReference type="RefSeq" id="WP_044432305.1">
    <property type="nucleotide sequence ID" value="NZ_BJYZ01000012.1"/>
</dbReference>
<name>A0A512DQ89_9PROT</name>
<dbReference type="AlphaFoldDB" id="A0A512DQ89"/>